<proteinExistence type="predicted"/>
<organism evidence="2 3">
    <name type="scientific">Aspergillus indologenus CBS 114.80</name>
    <dbReference type="NCBI Taxonomy" id="1450541"/>
    <lineage>
        <taxon>Eukaryota</taxon>
        <taxon>Fungi</taxon>
        <taxon>Dikarya</taxon>
        <taxon>Ascomycota</taxon>
        <taxon>Pezizomycotina</taxon>
        <taxon>Eurotiomycetes</taxon>
        <taxon>Eurotiomycetidae</taxon>
        <taxon>Eurotiales</taxon>
        <taxon>Aspergillaceae</taxon>
        <taxon>Aspergillus</taxon>
        <taxon>Aspergillus subgen. Circumdati</taxon>
    </lineage>
</organism>
<gene>
    <name evidence="2" type="ORF">BP00DRAFT_153162</name>
</gene>
<sequence length="369" mass="41540">MASSRPANPPNAESSEPAPPPNLDNMPVELFWQMAEHLPVEALTSLRTVSRGVSARALQPFAQCGLSTVSMALDAQGYGKLDEIANHEFYQKFPQRLAMYPPDGPCDRVWTDATLCKLGQTLEHQLAQCREVVLYYGMPDPADRLEDMLCLHLLCRMLAAGQIHLRRLVLFQRQAPERRAASELFAWPRPYLPPNIASIWPELRQLHVYEPEDNAAIDYLRVLLPTILQNAPQLEDFKHVVAPRLFLRDYVIPVRCAIWAGEDASAVRAPAPLKRVEVAGTYINLADLMGFLGRYGPTLERVQICVTYTRASSARWSEVLAQMKEVCPVLRYVSVVTCRRSLGCVESEDRGRMLEALDRMIEMAEQAGI</sequence>
<reference evidence="2 3" key="1">
    <citation type="submission" date="2018-02" db="EMBL/GenBank/DDBJ databases">
        <title>The genomes of Aspergillus section Nigri reveals drivers in fungal speciation.</title>
        <authorList>
            <consortium name="DOE Joint Genome Institute"/>
            <person name="Vesth T.C."/>
            <person name="Nybo J."/>
            <person name="Theobald S."/>
            <person name="Brandl J."/>
            <person name="Frisvad J.C."/>
            <person name="Nielsen K.F."/>
            <person name="Lyhne E.K."/>
            <person name="Kogle M.E."/>
            <person name="Kuo A."/>
            <person name="Riley R."/>
            <person name="Clum A."/>
            <person name="Nolan M."/>
            <person name="Lipzen A."/>
            <person name="Salamov A."/>
            <person name="Henrissat B."/>
            <person name="Wiebenga A."/>
            <person name="De vries R.P."/>
            <person name="Grigoriev I.V."/>
            <person name="Mortensen U.H."/>
            <person name="Andersen M.R."/>
            <person name="Baker S.E."/>
        </authorList>
    </citation>
    <scope>NUCLEOTIDE SEQUENCE [LARGE SCALE GENOMIC DNA]</scope>
    <source>
        <strain evidence="2 3">CBS 114.80</strain>
    </source>
</reference>
<dbReference type="AlphaFoldDB" id="A0A2V5J2Y1"/>
<dbReference type="EMBL" id="KZ825465">
    <property type="protein sequence ID" value="PYI36420.1"/>
    <property type="molecule type" value="Genomic_DNA"/>
</dbReference>
<evidence type="ECO:0008006" key="4">
    <source>
        <dbReference type="Google" id="ProtNLM"/>
    </source>
</evidence>
<accession>A0A2V5J2Y1</accession>
<dbReference type="Proteomes" id="UP000248817">
    <property type="component" value="Unassembled WGS sequence"/>
</dbReference>
<name>A0A2V5J2Y1_9EURO</name>
<evidence type="ECO:0000313" key="3">
    <source>
        <dbReference type="Proteomes" id="UP000248817"/>
    </source>
</evidence>
<evidence type="ECO:0000256" key="1">
    <source>
        <dbReference type="SAM" id="MobiDB-lite"/>
    </source>
</evidence>
<protein>
    <recommendedName>
        <fullName evidence="4">F-box domain-containing protein</fullName>
    </recommendedName>
</protein>
<feature type="region of interest" description="Disordered" evidence="1">
    <location>
        <begin position="1"/>
        <end position="25"/>
    </location>
</feature>
<keyword evidence="3" id="KW-1185">Reference proteome</keyword>
<evidence type="ECO:0000313" key="2">
    <source>
        <dbReference type="EMBL" id="PYI36420.1"/>
    </source>
</evidence>